<name>A0A2P2N0P4_RHIMU</name>
<protein>
    <submittedName>
        <fullName evidence="1">Uncharacterized protein</fullName>
    </submittedName>
</protein>
<sequence length="29" mass="3543">MTNPWLMLAKMFPLYALMFLQYHPMLNLN</sequence>
<evidence type="ECO:0000313" key="1">
    <source>
        <dbReference type="EMBL" id="MBX36057.1"/>
    </source>
</evidence>
<reference evidence="1" key="1">
    <citation type="submission" date="2018-02" db="EMBL/GenBank/DDBJ databases">
        <title>Rhizophora mucronata_Transcriptome.</title>
        <authorList>
            <person name="Meera S.P."/>
            <person name="Sreeshan A."/>
            <person name="Augustine A."/>
        </authorList>
    </citation>
    <scope>NUCLEOTIDE SEQUENCE</scope>
    <source>
        <tissue evidence="1">Leaf</tissue>
    </source>
</reference>
<organism evidence="1">
    <name type="scientific">Rhizophora mucronata</name>
    <name type="common">Asiatic mangrove</name>
    <dbReference type="NCBI Taxonomy" id="61149"/>
    <lineage>
        <taxon>Eukaryota</taxon>
        <taxon>Viridiplantae</taxon>
        <taxon>Streptophyta</taxon>
        <taxon>Embryophyta</taxon>
        <taxon>Tracheophyta</taxon>
        <taxon>Spermatophyta</taxon>
        <taxon>Magnoliopsida</taxon>
        <taxon>eudicotyledons</taxon>
        <taxon>Gunneridae</taxon>
        <taxon>Pentapetalae</taxon>
        <taxon>rosids</taxon>
        <taxon>fabids</taxon>
        <taxon>Malpighiales</taxon>
        <taxon>Rhizophoraceae</taxon>
        <taxon>Rhizophora</taxon>
    </lineage>
</organism>
<proteinExistence type="predicted"/>
<accession>A0A2P2N0P4</accession>
<dbReference type="EMBL" id="GGEC01055573">
    <property type="protein sequence ID" value="MBX36057.1"/>
    <property type="molecule type" value="Transcribed_RNA"/>
</dbReference>
<dbReference type="AlphaFoldDB" id="A0A2P2N0P4"/>